<dbReference type="Gene3D" id="1.10.357.10">
    <property type="entry name" value="Tetracycline Repressor, domain 2"/>
    <property type="match status" value="1"/>
</dbReference>
<evidence type="ECO:0000256" key="1">
    <source>
        <dbReference type="ARBA" id="ARBA00023125"/>
    </source>
</evidence>
<evidence type="ECO:0000313" key="4">
    <source>
        <dbReference type="EMBL" id="EOR94052.1"/>
    </source>
</evidence>
<reference evidence="4 5" key="1">
    <citation type="journal article" date="2013" name="Genome Announc.">
        <title>Draft Genome Sequence of Arcticibacter svalbardensis Strain MN12-7T, a Member of the Family Sphingobacteriaceae Isolated from an Arctic Soil Sample.</title>
        <authorList>
            <person name="Shivaji S."/>
            <person name="Ara S."/>
            <person name="Prasad S."/>
            <person name="Manasa B.P."/>
            <person name="Begum Z."/>
            <person name="Singh A."/>
            <person name="Kumar Pinnaka A."/>
        </authorList>
    </citation>
    <scope>NUCLEOTIDE SEQUENCE [LARGE SCALE GENOMIC DNA]</scope>
    <source>
        <strain evidence="4 5">MN12-7</strain>
    </source>
</reference>
<feature type="DNA-binding region" description="H-T-H motif" evidence="2">
    <location>
        <begin position="27"/>
        <end position="46"/>
    </location>
</feature>
<dbReference type="InterPro" id="IPR050109">
    <property type="entry name" value="HTH-type_TetR-like_transc_reg"/>
</dbReference>
<dbReference type="RefSeq" id="WP_016195999.1">
    <property type="nucleotide sequence ID" value="NZ_AQPN01000099.1"/>
</dbReference>
<sequence length="205" mass="23546">MVKEDKKEIILNHAERLFSENGYDGASTRAIAKDAGVNMAMLNYYFGSKEGLYKAVFLRKFSGFYESLLQIISSPLSSWEKITRYVDIYADRIVKHNCFHRLMTYELSIQQRSEMTDIIVEHLLKNINIGKTIIEEGIKEGVFRKVDPEMTIATIFGSMYYVVNLKNITSALLNVDMHDPEVVINDIKPRIKKHLAALLEAHLKV</sequence>
<gene>
    <name evidence="4" type="ORF">ADIARSV_2768</name>
</gene>
<dbReference type="Proteomes" id="UP000014174">
    <property type="component" value="Unassembled WGS sequence"/>
</dbReference>
<dbReference type="Pfam" id="PF17938">
    <property type="entry name" value="TetR_C_29"/>
    <property type="match status" value="1"/>
</dbReference>
<dbReference type="STRING" id="1150600.ADIARSV_2768"/>
<keyword evidence="1 2" id="KW-0238">DNA-binding</keyword>
<dbReference type="AlphaFoldDB" id="R9GQE3"/>
<dbReference type="PROSITE" id="PS01081">
    <property type="entry name" value="HTH_TETR_1"/>
    <property type="match status" value="1"/>
</dbReference>
<dbReference type="InterPro" id="IPR009057">
    <property type="entry name" value="Homeodomain-like_sf"/>
</dbReference>
<comment type="caution">
    <text evidence="4">The sequence shown here is derived from an EMBL/GenBank/DDBJ whole genome shotgun (WGS) entry which is preliminary data.</text>
</comment>
<dbReference type="InterPro" id="IPR023772">
    <property type="entry name" value="DNA-bd_HTH_TetR-type_CS"/>
</dbReference>
<dbReference type="SUPFAM" id="SSF46689">
    <property type="entry name" value="Homeodomain-like"/>
    <property type="match status" value="1"/>
</dbReference>
<dbReference type="GO" id="GO:0003677">
    <property type="term" value="F:DNA binding"/>
    <property type="evidence" value="ECO:0007669"/>
    <property type="project" value="UniProtKB-UniRule"/>
</dbReference>
<keyword evidence="5" id="KW-1185">Reference proteome</keyword>
<dbReference type="InterPro" id="IPR001647">
    <property type="entry name" value="HTH_TetR"/>
</dbReference>
<dbReference type="PANTHER" id="PTHR30328">
    <property type="entry name" value="TRANSCRIPTIONAL REPRESSOR"/>
    <property type="match status" value="1"/>
</dbReference>
<dbReference type="InterPro" id="IPR041474">
    <property type="entry name" value="NicS_C"/>
</dbReference>
<dbReference type="InterPro" id="IPR036271">
    <property type="entry name" value="Tet_transcr_reg_TetR-rel_C_sf"/>
</dbReference>
<dbReference type="EMBL" id="AQPN01000099">
    <property type="protein sequence ID" value="EOR94052.1"/>
    <property type="molecule type" value="Genomic_DNA"/>
</dbReference>
<dbReference type="OrthoDB" id="9789566at2"/>
<dbReference type="Pfam" id="PF00440">
    <property type="entry name" value="TetR_N"/>
    <property type="match status" value="1"/>
</dbReference>
<protein>
    <submittedName>
        <fullName evidence="4">TetR-family transcriptional regulator</fullName>
    </submittedName>
</protein>
<dbReference type="PROSITE" id="PS50977">
    <property type="entry name" value="HTH_TETR_2"/>
    <property type="match status" value="1"/>
</dbReference>
<dbReference type="SUPFAM" id="SSF48498">
    <property type="entry name" value="Tetracyclin repressor-like, C-terminal domain"/>
    <property type="match status" value="1"/>
</dbReference>
<organism evidence="4 5">
    <name type="scientific">Arcticibacter svalbardensis MN12-7</name>
    <dbReference type="NCBI Taxonomy" id="1150600"/>
    <lineage>
        <taxon>Bacteria</taxon>
        <taxon>Pseudomonadati</taxon>
        <taxon>Bacteroidota</taxon>
        <taxon>Sphingobacteriia</taxon>
        <taxon>Sphingobacteriales</taxon>
        <taxon>Sphingobacteriaceae</taxon>
        <taxon>Arcticibacter</taxon>
    </lineage>
</organism>
<evidence type="ECO:0000259" key="3">
    <source>
        <dbReference type="PROSITE" id="PS50977"/>
    </source>
</evidence>
<evidence type="ECO:0000313" key="5">
    <source>
        <dbReference type="Proteomes" id="UP000014174"/>
    </source>
</evidence>
<evidence type="ECO:0000256" key="2">
    <source>
        <dbReference type="PROSITE-ProRule" id="PRU00335"/>
    </source>
</evidence>
<feature type="domain" description="HTH tetR-type" evidence="3">
    <location>
        <begin position="4"/>
        <end position="64"/>
    </location>
</feature>
<dbReference type="PRINTS" id="PR00455">
    <property type="entry name" value="HTHTETR"/>
</dbReference>
<proteinExistence type="predicted"/>
<dbReference type="PANTHER" id="PTHR30328:SF54">
    <property type="entry name" value="HTH-TYPE TRANSCRIPTIONAL REPRESSOR SCO4008"/>
    <property type="match status" value="1"/>
</dbReference>
<name>R9GQE3_9SPHI</name>
<accession>R9GQE3</accession>
<dbReference type="eggNOG" id="COG1309">
    <property type="taxonomic scope" value="Bacteria"/>
</dbReference>